<proteinExistence type="predicted"/>
<keyword evidence="2" id="KW-1185">Reference proteome</keyword>
<name>A0A8H6W0N8_9AGAR</name>
<gene>
    <name evidence="1" type="ORF">MIND_00960500</name>
</gene>
<dbReference type="RefSeq" id="XP_037217632.1">
    <property type="nucleotide sequence ID" value="XM_037366220.1"/>
</dbReference>
<sequence length="964" mass="110843">MNDFFTTFSQTFIPENPRYFLITDGQGTIVIKWIQLYSYRNALVRLYPARNGPTSFRHTLCLLLCQMPHSTNAPTMFNPLPWRKCFHGALNMQAQSDEAISPPDTPSRFRDFDRYTMQRNPSDLKVFLDWKDAESNRLSECHVIPGTIFTVDVKALEHDETLWRSKFPYQPIPPSTKAYVGRNPRLRSNAIDKLLASGQSLNFRVTEVVRHQPDTFSQVFFGVLCSSGGDVSPPVCLKLLVEPMFPVHHDLLWDDFEEEEPPFRLRSLHYAEDMIRREEAAYDRLREHQGTLIPHCYGFHRFATEGSVNGYGVLLEIITGPSLLKAEPWTWTAETQRPFIHHLRECQRALLYAGVDQGDYHGDQILLPDGPNYQPDTDSLVFIDFAFAFQRFGDEQLPGIAATLINKGGITFQPPPTLYQKHVAAFRFKPYPHYNSPQTTVVEKYVNPVLDIFHTYLVGPDDSARFTSKHETLPDRDCVRIHKVDGDEKELHTVLHFLSPGRICWDGILPPRDAVHCSVTSDFLEHFQLTFLSQRPRYFLITDGHGIIVLTSMEHWRNTLRLAEVWLFPASNGVNSLRHTLCLLLCQMPRATDYPAIFNPHPWLKLFHGALNVQKEPEQPICPPLKPLQLEDFDRYTMQRSLPDLREFLNWKEKEAARFSERPVIPGTSFTIDINAFQHEEKEWRCCFPNQPIPARTKDFVGRYPRPRSITIDQLFDSQQGLTFQVTDIIRHKPNTFSQVFFGVLCSSDGTVSPKICLKLFVGAMFPVDEDDLLDDFVTTQPPFRLGSLNYPEDLVRREEAAYKRLQKHQGTLIPHCYGFHQFTMQGSLNAYGVLLEAIPGSSLAQVDPLKWELGVQQSFMCHLRECQRALLYAGVDQRDYHGSQILLPDGPEYRPETDSIVLIDFAFAVQRFGDEQLPNIAATLMGQGIGELMTLLKHICHPQATMKTAFREFARRSMHIQEW</sequence>
<dbReference type="Proteomes" id="UP000636479">
    <property type="component" value="Unassembled WGS sequence"/>
</dbReference>
<dbReference type="InterPro" id="IPR011009">
    <property type="entry name" value="Kinase-like_dom_sf"/>
</dbReference>
<comment type="caution">
    <text evidence="1">The sequence shown here is derived from an EMBL/GenBank/DDBJ whole genome shotgun (WGS) entry which is preliminary data.</text>
</comment>
<protein>
    <submittedName>
        <fullName evidence="1">Uncharacterized protein</fullName>
    </submittedName>
</protein>
<evidence type="ECO:0000313" key="1">
    <source>
        <dbReference type="EMBL" id="KAF7297273.1"/>
    </source>
</evidence>
<dbReference type="SUPFAM" id="SSF56112">
    <property type="entry name" value="Protein kinase-like (PK-like)"/>
    <property type="match status" value="1"/>
</dbReference>
<dbReference type="EMBL" id="JACAZF010000008">
    <property type="protein sequence ID" value="KAF7297273.1"/>
    <property type="molecule type" value="Genomic_DNA"/>
</dbReference>
<dbReference type="OrthoDB" id="2962236at2759"/>
<organism evidence="1 2">
    <name type="scientific">Mycena indigotica</name>
    <dbReference type="NCBI Taxonomy" id="2126181"/>
    <lineage>
        <taxon>Eukaryota</taxon>
        <taxon>Fungi</taxon>
        <taxon>Dikarya</taxon>
        <taxon>Basidiomycota</taxon>
        <taxon>Agaricomycotina</taxon>
        <taxon>Agaricomycetes</taxon>
        <taxon>Agaricomycetidae</taxon>
        <taxon>Agaricales</taxon>
        <taxon>Marasmiineae</taxon>
        <taxon>Mycenaceae</taxon>
        <taxon>Mycena</taxon>
    </lineage>
</organism>
<dbReference type="GeneID" id="59348736"/>
<accession>A0A8H6W0N8</accession>
<evidence type="ECO:0000313" key="2">
    <source>
        <dbReference type="Proteomes" id="UP000636479"/>
    </source>
</evidence>
<dbReference type="AlphaFoldDB" id="A0A8H6W0N8"/>
<reference evidence="1" key="1">
    <citation type="submission" date="2020-05" db="EMBL/GenBank/DDBJ databases">
        <title>Mycena genomes resolve the evolution of fungal bioluminescence.</title>
        <authorList>
            <person name="Tsai I.J."/>
        </authorList>
    </citation>
    <scope>NUCLEOTIDE SEQUENCE</scope>
    <source>
        <strain evidence="1">171206Taipei</strain>
    </source>
</reference>